<sequence length="90" mass="10236">MLEDTCSKKENDLQNLKPDFRLSFESIRHRRSAASAKVPAVQSLSGKTREFWMLRSLCVLIGEKVSKKMIVQGGEDDSQVSKEDETKFTN</sequence>
<gene>
    <name evidence="1" type="ORF">NPIL_354741</name>
</gene>
<name>A0A8X6MBY0_NEPPI</name>
<dbReference type="EMBL" id="BMAW01090424">
    <property type="protein sequence ID" value="GFS44755.1"/>
    <property type="molecule type" value="Genomic_DNA"/>
</dbReference>
<evidence type="ECO:0000313" key="1">
    <source>
        <dbReference type="EMBL" id="GFS44755.1"/>
    </source>
</evidence>
<protein>
    <submittedName>
        <fullName evidence="1">Uncharacterized protein</fullName>
    </submittedName>
</protein>
<accession>A0A8X6MBY0</accession>
<reference evidence="1" key="1">
    <citation type="submission" date="2020-08" db="EMBL/GenBank/DDBJ databases">
        <title>Multicomponent nature underlies the extraordinary mechanical properties of spider dragline silk.</title>
        <authorList>
            <person name="Kono N."/>
            <person name="Nakamura H."/>
            <person name="Mori M."/>
            <person name="Yoshida Y."/>
            <person name="Ohtoshi R."/>
            <person name="Malay A.D."/>
            <person name="Moran D.A.P."/>
            <person name="Tomita M."/>
            <person name="Numata K."/>
            <person name="Arakawa K."/>
        </authorList>
    </citation>
    <scope>NUCLEOTIDE SEQUENCE</scope>
</reference>
<keyword evidence="2" id="KW-1185">Reference proteome</keyword>
<comment type="caution">
    <text evidence="1">The sequence shown here is derived from an EMBL/GenBank/DDBJ whole genome shotgun (WGS) entry which is preliminary data.</text>
</comment>
<proteinExistence type="predicted"/>
<dbReference type="Proteomes" id="UP000887013">
    <property type="component" value="Unassembled WGS sequence"/>
</dbReference>
<evidence type="ECO:0000313" key="2">
    <source>
        <dbReference type="Proteomes" id="UP000887013"/>
    </source>
</evidence>
<dbReference type="AlphaFoldDB" id="A0A8X6MBY0"/>
<organism evidence="1 2">
    <name type="scientific">Nephila pilipes</name>
    <name type="common">Giant wood spider</name>
    <name type="synonym">Nephila maculata</name>
    <dbReference type="NCBI Taxonomy" id="299642"/>
    <lineage>
        <taxon>Eukaryota</taxon>
        <taxon>Metazoa</taxon>
        <taxon>Ecdysozoa</taxon>
        <taxon>Arthropoda</taxon>
        <taxon>Chelicerata</taxon>
        <taxon>Arachnida</taxon>
        <taxon>Araneae</taxon>
        <taxon>Araneomorphae</taxon>
        <taxon>Entelegynae</taxon>
        <taxon>Araneoidea</taxon>
        <taxon>Nephilidae</taxon>
        <taxon>Nephila</taxon>
    </lineage>
</organism>